<dbReference type="EMBL" id="JAQOTG010000006">
    <property type="protein sequence ID" value="MDE8563975.1"/>
    <property type="molecule type" value="Genomic_DNA"/>
</dbReference>
<accession>A0ABT5W3V4</accession>
<sequence>MDWNKTKTIFIITFLILDLFLGYQFIQKRNSSQLDVLLEETIEEQLAANGITYVDIPKEIKKASYVSGKSKIFTRDEIAKLKNQKITASDQSVLQATFIHPVAIGDFEDAYSLNQFLQQNIIHGKDYAFWEYDNKSKTITCYQKYNRRMIYKNSSGKLLLHLNEKNEVVSYEQTLLDDLEEYDKKQEIIPAIKAIETLYKKDYLKPKDRVTKIEIGYYGLVQFTASQVLTPTWHIVVNEKKDYFIHGFEGQIINDKGNVLE</sequence>
<evidence type="ECO:0000256" key="1">
    <source>
        <dbReference type="SAM" id="Phobius"/>
    </source>
</evidence>
<keyword evidence="1" id="KW-0472">Membrane</keyword>
<feature type="domain" description="Regulatory protein YycH-like" evidence="2">
    <location>
        <begin position="36"/>
        <end position="246"/>
    </location>
</feature>
<protein>
    <submittedName>
        <fullName evidence="3">Two-component system regulatory protein YycI</fullName>
    </submittedName>
</protein>
<proteinExistence type="predicted"/>
<comment type="caution">
    <text evidence="3">The sequence shown here is derived from an EMBL/GenBank/DDBJ whole genome shotgun (WGS) entry which is preliminary data.</text>
</comment>
<dbReference type="Gene3D" id="2.40.128.690">
    <property type="entry name" value="YycH protein, domain 3-like"/>
    <property type="match status" value="1"/>
</dbReference>
<evidence type="ECO:0000313" key="3">
    <source>
        <dbReference type="EMBL" id="MDE8563975.1"/>
    </source>
</evidence>
<dbReference type="RefSeq" id="WP_080862681.1">
    <property type="nucleotide sequence ID" value="NZ_JACIDF010000007.1"/>
</dbReference>
<keyword evidence="4" id="KW-1185">Reference proteome</keyword>
<organism evidence="3 4">
    <name type="scientific">Anoxybacteroides rupiense</name>
    <dbReference type="NCBI Taxonomy" id="311460"/>
    <lineage>
        <taxon>Bacteria</taxon>
        <taxon>Bacillati</taxon>
        <taxon>Bacillota</taxon>
        <taxon>Bacilli</taxon>
        <taxon>Bacillales</taxon>
        <taxon>Anoxybacillaceae</taxon>
        <taxon>Anoxybacteroides</taxon>
    </lineage>
</organism>
<name>A0ABT5W3V4_9BACL</name>
<keyword evidence="1" id="KW-0812">Transmembrane</keyword>
<evidence type="ECO:0000313" key="4">
    <source>
        <dbReference type="Proteomes" id="UP001213979"/>
    </source>
</evidence>
<gene>
    <name evidence="3" type="primary">yycI</name>
    <name evidence="3" type="ORF">PNH38_08755</name>
</gene>
<reference evidence="3 4" key="1">
    <citation type="submission" date="2023-01" db="EMBL/GenBank/DDBJ databases">
        <title>Genome-based reclassification of Anoxybacillus geothermalis as a later heterotypic synonym of Anoxybacillus rupiensis.</title>
        <authorList>
            <person name="Inan Bektas K."/>
            <person name="Canakci S."/>
            <person name="Belduz A.A."/>
            <person name="Guler H.H."/>
        </authorList>
    </citation>
    <scope>NUCLEOTIDE SEQUENCE [LARGE SCALE GENOMIC DNA]</scope>
    <source>
        <strain evidence="3 4">DSM 17127</strain>
    </source>
</reference>
<dbReference type="InterPro" id="IPR018604">
    <property type="entry name" value="YycI-like"/>
</dbReference>
<keyword evidence="1" id="KW-1133">Transmembrane helix</keyword>
<dbReference type="Proteomes" id="UP001213979">
    <property type="component" value="Unassembled WGS sequence"/>
</dbReference>
<evidence type="ECO:0000259" key="2">
    <source>
        <dbReference type="Pfam" id="PF09648"/>
    </source>
</evidence>
<feature type="transmembrane region" description="Helical" evidence="1">
    <location>
        <begin position="9"/>
        <end position="26"/>
    </location>
</feature>
<dbReference type="Pfam" id="PF09648">
    <property type="entry name" value="YycI"/>
    <property type="match status" value="1"/>
</dbReference>